<dbReference type="Pfam" id="PF00501">
    <property type="entry name" value="AMP-binding"/>
    <property type="match status" value="1"/>
</dbReference>
<dbReference type="OrthoDB" id="10253115at2759"/>
<dbReference type="InterPro" id="IPR000873">
    <property type="entry name" value="AMP-dep_synth/lig_dom"/>
</dbReference>
<dbReference type="Proteomes" id="UP000019335">
    <property type="component" value="Chromosome 9"/>
</dbReference>
<dbReference type="EMBL" id="AZIL01000698">
    <property type="protein sequence ID" value="EWM26237.1"/>
    <property type="molecule type" value="Genomic_DNA"/>
</dbReference>
<evidence type="ECO:0000313" key="2">
    <source>
        <dbReference type="EMBL" id="EWM26237.1"/>
    </source>
</evidence>
<protein>
    <submittedName>
        <fullName evidence="2">Acyl-synthetase family member mitochondrial</fullName>
    </submittedName>
</protein>
<organism evidence="2 3">
    <name type="scientific">Nannochloropsis gaditana</name>
    <dbReference type="NCBI Taxonomy" id="72520"/>
    <lineage>
        <taxon>Eukaryota</taxon>
        <taxon>Sar</taxon>
        <taxon>Stramenopiles</taxon>
        <taxon>Ochrophyta</taxon>
        <taxon>Eustigmatophyceae</taxon>
        <taxon>Eustigmatales</taxon>
        <taxon>Monodopsidaceae</taxon>
        <taxon>Nannochloropsis</taxon>
    </lineage>
</organism>
<sequence>MLPRQALRNVSRNLVRNKPTSTSSTTRSCTMPMARIGRSHDARLLLQQSVRSMASVGALLDEITFEIPLKEALQYTKGKEKWTRADIKLAADGLAAGFLDLGLKPGDTIAAWIPEDDADLHVTQFGAAKAGITLAILDWNISKEGLEKTLLETNARALIYAPYRGHTDLTALLQSVIPELASYDDGLGVPFRSRKFPHLKYLVHTGFDIIQGVENLKHIFLPLEPERSPLPAIQALVSDSTPLFLPVTADGSRGAMLSHADVLSKNAWPVVSGVLSKKLVNVAAAAAGGSH</sequence>
<comment type="caution">
    <text evidence="2">The sequence shown here is derived from an EMBL/GenBank/DDBJ whole genome shotgun (WGS) entry which is preliminary data.</text>
</comment>
<reference evidence="2 3" key="1">
    <citation type="journal article" date="2014" name="Mol. Plant">
        <title>Chromosome Scale Genome Assembly and Transcriptome Profiling of Nannochloropsis gaditana in Nitrogen Depletion.</title>
        <authorList>
            <person name="Corteggiani Carpinelli E."/>
            <person name="Telatin A."/>
            <person name="Vitulo N."/>
            <person name="Forcato C."/>
            <person name="D'Angelo M."/>
            <person name="Schiavon R."/>
            <person name="Vezzi A."/>
            <person name="Giacometti G.M."/>
            <person name="Morosinotto T."/>
            <person name="Valle G."/>
        </authorList>
    </citation>
    <scope>NUCLEOTIDE SEQUENCE [LARGE SCALE GENOMIC DNA]</scope>
    <source>
        <strain evidence="2 3">B-31</strain>
    </source>
</reference>
<evidence type="ECO:0000259" key="1">
    <source>
        <dbReference type="Pfam" id="PF00501"/>
    </source>
</evidence>
<proteinExistence type="predicted"/>
<gene>
    <name evidence="2" type="ORF">Naga_100025g40</name>
</gene>
<dbReference type="Gene3D" id="3.40.50.980">
    <property type="match status" value="1"/>
</dbReference>
<dbReference type="AlphaFoldDB" id="W7TJF8"/>
<accession>W7TJF8</accession>
<dbReference type="SUPFAM" id="SSF56801">
    <property type="entry name" value="Acetyl-CoA synthetase-like"/>
    <property type="match status" value="1"/>
</dbReference>
<keyword evidence="3" id="KW-1185">Reference proteome</keyword>
<feature type="domain" description="AMP-dependent synthetase/ligase" evidence="1">
    <location>
        <begin position="70"/>
        <end position="165"/>
    </location>
</feature>
<evidence type="ECO:0000313" key="3">
    <source>
        <dbReference type="Proteomes" id="UP000019335"/>
    </source>
</evidence>
<name>W7TJF8_9STRA</name>